<accession>A0A0R2CQY9</accession>
<reference evidence="1 2" key="1">
    <citation type="journal article" date="2015" name="Genome Announc.">
        <title>Expanding the biotechnology potential of lactobacilli through comparative genomics of 213 strains and associated genera.</title>
        <authorList>
            <person name="Sun Z."/>
            <person name="Harris H.M."/>
            <person name="McCann A."/>
            <person name="Guo C."/>
            <person name="Argimon S."/>
            <person name="Zhang W."/>
            <person name="Yang X."/>
            <person name="Jeffery I.B."/>
            <person name="Cooney J.C."/>
            <person name="Kagawa T.F."/>
            <person name="Liu W."/>
            <person name="Song Y."/>
            <person name="Salvetti E."/>
            <person name="Wrobel A."/>
            <person name="Rasinkangas P."/>
            <person name="Parkhill J."/>
            <person name="Rea M.C."/>
            <person name="O'Sullivan O."/>
            <person name="Ritari J."/>
            <person name="Douillard F.P."/>
            <person name="Paul Ross R."/>
            <person name="Yang R."/>
            <person name="Briner A.E."/>
            <person name="Felis G.E."/>
            <person name="de Vos W.M."/>
            <person name="Barrangou R."/>
            <person name="Klaenhammer T.R."/>
            <person name="Caufield P.W."/>
            <person name="Cui Y."/>
            <person name="Zhang H."/>
            <person name="O'Toole P.W."/>
        </authorList>
    </citation>
    <scope>NUCLEOTIDE SEQUENCE [LARGE SCALE GENOMIC DNA]</scope>
    <source>
        <strain evidence="1 2">DSM 24302</strain>
    </source>
</reference>
<dbReference type="SUPFAM" id="SSF158560">
    <property type="entry name" value="BH3980-like"/>
    <property type="match status" value="1"/>
</dbReference>
<organism evidence="1 2">
    <name type="scientific">Lentilactobacillus senioris DSM 24302 = JCM 17472</name>
    <dbReference type="NCBI Taxonomy" id="1423802"/>
    <lineage>
        <taxon>Bacteria</taxon>
        <taxon>Bacillati</taxon>
        <taxon>Bacillota</taxon>
        <taxon>Bacilli</taxon>
        <taxon>Lactobacillales</taxon>
        <taxon>Lactobacillaceae</taxon>
        <taxon>Lentilactobacillus</taxon>
    </lineage>
</organism>
<comment type="caution">
    <text evidence="1">The sequence shown here is derived from an EMBL/GenBank/DDBJ whole genome shotgun (WGS) entry which is preliminary data.</text>
</comment>
<proteinExistence type="predicted"/>
<dbReference type="EMBL" id="AYZR01000004">
    <property type="protein sequence ID" value="KRM94255.1"/>
    <property type="molecule type" value="Genomic_DNA"/>
</dbReference>
<dbReference type="Proteomes" id="UP000051256">
    <property type="component" value="Unassembled WGS sequence"/>
</dbReference>
<sequence>MSLFQRFTKMRADKREWRAQMKRVHAMPKDYQVVYKEVEKYLFTFAGGSGLDTIAGLYQLIDFLQDGVDNHIPVLDYVGTNVGEFAENFRQSLQTKFWAEDWKNDMQKRVHAKLNKASHSHQRK</sequence>
<dbReference type="InterPro" id="IPR008316">
    <property type="entry name" value="UCP029876"/>
</dbReference>
<gene>
    <name evidence="1" type="ORF">FC56_GL001207</name>
</gene>
<keyword evidence="2" id="KW-1185">Reference proteome</keyword>
<evidence type="ECO:0008006" key="3">
    <source>
        <dbReference type="Google" id="ProtNLM"/>
    </source>
</evidence>
<dbReference type="RefSeq" id="WP_054670307.1">
    <property type="nucleotide sequence ID" value="NZ_AYZR01000004.1"/>
</dbReference>
<dbReference type="Pfam" id="PF06304">
    <property type="entry name" value="DUF1048"/>
    <property type="match status" value="1"/>
</dbReference>
<dbReference type="PATRIC" id="fig|1423802.4.peg.1223"/>
<dbReference type="Gene3D" id="1.10.1900.10">
    <property type="entry name" value="c-terminal domain of poly(a) binding protein"/>
    <property type="match status" value="1"/>
</dbReference>
<protein>
    <recommendedName>
        <fullName evidence="3">DUF1048 domain-containing protein</fullName>
    </recommendedName>
</protein>
<dbReference type="AlphaFoldDB" id="A0A0R2CQY9"/>
<name>A0A0R2CQY9_9LACO</name>
<dbReference type="STRING" id="1423802.FC56_GL001207"/>
<evidence type="ECO:0000313" key="1">
    <source>
        <dbReference type="EMBL" id="KRM94255.1"/>
    </source>
</evidence>
<evidence type="ECO:0000313" key="2">
    <source>
        <dbReference type="Proteomes" id="UP000051256"/>
    </source>
</evidence>